<dbReference type="SUPFAM" id="SSF52317">
    <property type="entry name" value="Class I glutamine amidotransferase-like"/>
    <property type="match status" value="1"/>
</dbReference>
<evidence type="ECO:0000256" key="8">
    <source>
        <dbReference type="PIRNR" id="PIRNR001084"/>
    </source>
</evidence>
<feature type="domain" description="Beta-galactosidase trimerisation" evidence="13">
    <location>
        <begin position="410"/>
        <end position="603"/>
    </location>
</feature>
<comment type="similarity">
    <text evidence="2 8">Belongs to the glycosyl hydrolase 42 family.</text>
</comment>
<protein>
    <recommendedName>
        <fullName evidence="3 8">Beta-galactosidase</fullName>
        <shortName evidence="8">Beta-gal</shortName>
        <ecNumber evidence="3 8">3.2.1.23</ecNumber>
    </recommendedName>
</protein>
<dbReference type="Proteomes" id="UP000593892">
    <property type="component" value="Chromosome"/>
</dbReference>
<evidence type="ECO:0000256" key="11">
    <source>
        <dbReference type="SAM" id="SignalP"/>
    </source>
</evidence>
<feature type="active site" description="Nucleophile" evidence="9">
    <location>
        <position position="320"/>
    </location>
</feature>
<dbReference type="Pfam" id="PF08532">
    <property type="entry name" value="Glyco_hydro_42M"/>
    <property type="match status" value="1"/>
</dbReference>
<evidence type="ECO:0000259" key="13">
    <source>
        <dbReference type="Pfam" id="PF08532"/>
    </source>
</evidence>
<dbReference type="PANTHER" id="PTHR36447:SF2">
    <property type="entry name" value="BETA-GALACTOSIDASE YESZ"/>
    <property type="match status" value="1"/>
</dbReference>
<reference evidence="15 16" key="1">
    <citation type="submission" date="2020-10" db="EMBL/GenBank/DDBJ databases">
        <title>Complete genome sequence of Paludibaculum fermentans P105T, a facultatively anaerobic acidobacterium capable of dissimilatory Fe(III) reduction.</title>
        <authorList>
            <person name="Dedysh S.N."/>
            <person name="Beletsky A.V."/>
            <person name="Kulichevskaya I.S."/>
            <person name="Mardanov A.V."/>
            <person name="Ravin N.V."/>
        </authorList>
    </citation>
    <scope>NUCLEOTIDE SEQUENCE [LARGE SCALE GENOMIC DNA]</scope>
    <source>
        <strain evidence="15 16">P105</strain>
    </source>
</reference>
<dbReference type="AlphaFoldDB" id="A0A7S7NRP6"/>
<evidence type="ECO:0000256" key="6">
    <source>
        <dbReference type="ARBA" id="ARBA00022833"/>
    </source>
</evidence>
<dbReference type="InterPro" id="IPR029062">
    <property type="entry name" value="Class_I_gatase-like"/>
</dbReference>
<dbReference type="InterPro" id="IPR013738">
    <property type="entry name" value="Beta_galactosidase_Trimer"/>
</dbReference>
<dbReference type="KEGG" id="pfer:IRI77_01195"/>
<dbReference type="EC" id="3.2.1.23" evidence="3 8"/>
<evidence type="ECO:0000313" key="16">
    <source>
        <dbReference type="Proteomes" id="UP000593892"/>
    </source>
</evidence>
<dbReference type="Gene3D" id="3.20.20.80">
    <property type="entry name" value="Glycosidases"/>
    <property type="match status" value="1"/>
</dbReference>
<feature type="active site" description="Proton donor" evidence="9">
    <location>
        <position position="172"/>
    </location>
</feature>
<evidence type="ECO:0000259" key="14">
    <source>
        <dbReference type="Pfam" id="PF08533"/>
    </source>
</evidence>
<sequence length="681" mass="76600">MHRRSFLTQSLSLPFLSALPTLQAAAVTPPLVLGAAWYPEQWPESRWDEDLKLMEQAGLRMVRVAEFAWSTLEPREGQFELDWLEQAVEMAAKRNLVTVIGTPTAAPPAWLTQKYPETLLTEANGRKAEHGNRAHFSFTSERYRQFCARIAGVMAKRFGGNQNVVGWQIDNEYGRTSNDDFTRMQFQAFLKDRYKTLDALNEHWTTAYWSEAYTDWSQIPLGPSGNPGLFLEWKHFISETFRTYQHVQVEAIRAHAPKRQFITSNYMGWYDSFDHYILAEELDMVSWDNYVGRGHLDPLRNGIVHDLTRGLKRKNFWLIETQPGFVNWQEVNNALDKGEARAMAWHAVGHGADCISYWQWRSALNGQEQYHGTLVGADGTPVPMYNEAAQLGREFAQVGGALGGTEPVSEVAMLHSYDSRWAVNFQRHNRNFDPVALLGSYYRPLRRMAQQMDVIHPMAPLNGYKLVVAPALNVLPEPMAKHMEEYVRQGGHLVLGPRSGMKDEFNSLWPMRQPGPLVDAVGARVEQWYALDEDVPVSGPWGTGKATMWAEQLKTRTAGVEVLMKYGASNGWLDDQPAVVSRALGKGRITYIAALLDDALMAKAAEWMLRLSGVKPALGPVPDAVEVCRRTGGGKDVYIVINHSKAEQRVVLPRAMRRLLAGGAAVSLVNLPPRGVEVLSV</sequence>
<dbReference type="Pfam" id="PF02449">
    <property type="entry name" value="Glyco_hydro_42"/>
    <property type="match status" value="1"/>
</dbReference>
<dbReference type="Gene3D" id="3.40.50.880">
    <property type="match status" value="1"/>
</dbReference>
<dbReference type="InterPro" id="IPR017853">
    <property type="entry name" value="GH"/>
</dbReference>
<evidence type="ECO:0000256" key="9">
    <source>
        <dbReference type="PIRSR" id="PIRSR001084-1"/>
    </source>
</evidence>
<keyword evidence="4" id="KW-0479">Metal-binding</keyword>
<keyword evidence="7 8" id="KW-0326">Glycosidase</keyword>
<keyword evidence="16" id="KW-1185">Reference proteome</keyword>
<comment type="catalytic activity">
    <reaction evidence="1 8">
        <text>Hydrolysis of terminal non-reducing beta-D-galactose residues in beta-D-galactosides.</text>
        <dbReference type="EC" id="3.2.1.23"/>
    </reaction>
</comment>
<name>A0A7S7NRP6_PALFE</name>
<dbReference type="RefSeq" id="WP_194450268.1">
    <property type="nucleotide sequence ID" value="NZ_CP063849.1"/>
</dbReference>
<dbReference type="InterPro" id="IPR013739">
    <property type="entry name" value="Beta_galactosidase_C"/>
</dbReference>
<feature type="domain" description="Glycoside hydrolase family 42 N-terminal" evidence="12">
    <location>
        <begin position="37"/>
        <end position="397"/>
    </location>
</feature>
<keyword evidence="11" id="KW-0732">Signal</keyword>
<feature type="binding site" evidence="10">
    <location>
        <position position="133"/>
    </location>
    <ligand>
        <name>substrate</name>
    </ligand>
</feature>
<dbReference type="InterPro" id="IPR013529">
    <property type="entry name" value="Glyco_hydro_42_N"/>
</dbReference>
<evidence type="ECO:0000256" key="10">
    <source>
        <dbReference type="PIRSR" id="PIRSR001084-2"/>
    </source>
</evidence>
<evidence type="ECO:0000256" key="7">
    <source>
        <dbReference type="ARBA" id="ARBA00023295"/>
    </source>
</evidence>
<feature type="binding site" evidence="10">
    <location>
        <position position="171"/>
    </location>
    <ligand>
        <name>substrate</name>
    </ligand>
</feature>
<dbReference type="PANTHER" id="PTHR36447">
    <property type="entry name" value="BETA-GALACTOSIDASE GANA"/>
    <property type="match status" value="1"/>
</dbReference>
<dbReference type="GO" id="GO:0006012">
    <property type="term" value="P:galactose metabolic process"/>
    <property type="evidence" value="ECO:0007669"/>
    <property type="project" value="InterPro"/>
</dbReference>
<dbReference type="GO" id="GO:0046872">
    <property type="term" value="F:metal ion binding"/>
    <property type="evidence" value="ECO:0007669"/>
    <property type="project" value="UniProtKB-KW"/>
</dbReference>
<dbReference type="GO" id="GO:0004565">
    <property type="term" value="F:beta-galactosidase activity"/>
    <property type="evidence" value="ECO:0007669"/>
    <property type="project" value="UniProtKB-EC"/>
</dbReference>
<feature type="binding site" evidence="10">
    <location>
        <position position="328"/>
    </location>
    <ligand>
        <name>substrate</name>
    </ligand>
</feature>
<dbReference type="EMBL" id="CP063849">
    <property type="protein sequence ID" value="QOY88606.1"/>
    <property type="molecule type" value="Genomic_DNA"/>
</dbReference>
<dbReference type="InterPro" id="IPR013780">
    <property type="entry name" value="Glyco_hydro_b"/>
</dbReference>
<feature type="signal peptide" evidence="11">
    <location>
        <begin position="1"/>
        <end position="26"/>
    </location>
</feature>
<dbReference type="CDD" id="cd03143">
    <property type="entry name" value="A4_beta-galactosidase_middle_domain"/>
    <property type="match status" value="1"/>
</dbReference>
<proteinExistence type="inferred from homology"/>
<evidence type="ECO:0000256" key="5">
    <source>
        <dbReference type="ARBA" id="ARBA00022801"/>
    </source>
</evidence>
<keyword evidence="5 8" id="KW-0378">Hydrolase</keyword>
<dbReference type="GO" id="GO:0009341">
    <property type="term" value="C:beta-galactosidase complex"/>
    <property type="evidence" value="ECO:0007669"/>
    <property type="project" value="InterPro"/>
</dbReference>
<dbReference type="Gene3D" id="2.60.40.1180">
    <property type="entry name" value="Golgi alpha-mannosidase II"/>
    <property type="match status" value="1"/>
</dbReference>
<dbReference type="PIRSF" id="PIRSF001084">
    <property type="entry name" value="B-galactosidase"/>
    <property type="match status" value="1"/>
</dbReference>
<feature type="chain" id="PRO_5032926294" description="Beta-galactosidase" evidence="11">
    <location>
        <begin position="27"/>
        <end position="681"/>
    </location>
</feature>
<evidence type="ECO:0000256" key="3">
    <source>
        <dbReference type="ARBA" id="ARBA00012756"/>
    </source>
</evidence>
<evidence type="ECO:0000256" key="2">
    <source>
        <dbReference type="ARBA" id="ARBA00005940"/>
    </source>
</evidence>
<feature type="domain" description="Beta-galactosidase C-terminal" evidence="14">
    <location>
        <begin position="625"/>
        <end position="679"/>
    </location>
</feature>
<dbReference type="Pfam" id="PF08533">
    <property type="entry name" value="Glyco_hydro_42C"/>
    <property type="match status" value="1"/>
</dbReference>
<dbReference type="SUPFAM" id="SSF51445">
    <property type="entry name" value="(Trans)glycosidases"/>
    <property type="match status" value="1"/>
</dbReference>
<evidence type="ECO:0000313" key="15">
    <source>
        <dbReference type="EMBL" id="QOY88606.1"/>
    </source>
</evidence>
<keyword evidence="6" id="KW-0862">Zinc</keyword>
<dbReference type="InterPro" id="IPR003476">
    <property type="entry name" value="Glyco_hydro_42"/>
</dbReference>
<gene>
    <name evidence="15" type="ORF">IRI77_01195</name>
</gene>
<evidence type="ECO:0000256" key="4">
    <source>
        <dbReference type="ARBA" id="ARBA00022723"/>
    </source>
</evidence>
<accession>A0A7S7NRP6</accession>
<organism evidence="15 16">
    <name type="scientific">Paludibaculum fermentans</name>
    <dbReference type="NCBI Taxonomy" id="1473598"/>
    <lineage>
        <taxon>Bacteria</taxon>
        <taxon>Pseudomonadati</taxon>
        <taxon>Acidobacteriota</taxon>
        <taxon>Terriglobia</taxon>
        <taxon>Bryobacterales</taxon>
        <taxon>Bryobacteraceae</taxon>
        <taxon>Paludibaculum</taxon>
    </lineage>
</organism>
<evidence type="ECO:0000256" key="1">
    <source>
        <dbReference type="ARBA" id="ARBA00001412"/>
    </source>
</evidence>
<evidence type="ECO:0000259" key="12">
    <source>
        <dbReference type="Pfam" id="PF02449"/>
    </source>
</evidence>